<keyword evidence="3 10" id="KW-0963">Cytoplasm</keyword>
<dbReference type="PANTHER" id="PTHR42753:SF2">
    <property type="entry name" value="PROLINE--TRNA LIGASE"/>
    <property type="match status" value="1"/>
</dbReference>
<dbReference type="PRINTS" id="PR01046">
    <property type="entry name" value="TRNASYNTHPRO"/>
</dbReference>
<dbReference type="Gene3D" id="3.90.960.10">
    <property type="entry name" value="YbaK/aminoacyl-tRNA synthetase-associated domain"/>
    <property type="match status" value="1"/>
</dbReference>
<dbReference type="NCBIfam" id="NF006625">
    <property type="entry name" value="PRK09194.1"/>
    <property type="match status" value="1"/>
</dbReference>
<dbReference type="Proteomes" id="UP001185028">
    <property type="component" value="Unassembled WGS sequence"/>
</dbReference>
<dbReference type="InterPro" id="IPR002314">
    <property type="entry name" value="aa-tRNA-synt_IIb"/>
</dbReference>
<dbReference type="PANTHER" id="PTHR42753">
    <property type="entry name" value="MITOCHONDRIAL RIBOSOME PROTEIN L39/PROLYL-TRNA LIGASE FAMILY MEMBER"/>
    <property type="match status" value="1"/>
</dbReference>
<dbReference type="CDD" id="cd04334">
    <property type="entry name" value="ProRS-INS"/>
    <property type="match status" value="1"/>
</dbReference>
<dbReference type="InterPro" id="IPR044140">
    <property type="entry name" value="ProRS_anticodon_short"/>
</dbReference>
<dbReference type="Gene3D" id="3.40.50.800">
    <property type="entry name" value="Anticodon-binding domain"/>
    <property type="match status" value="1"/>
</dbReference>
<dbReference type="HAMAP" id="MF_01569">
    <property type="entry name" value="Pro_tRNA_synth_type1"/>
    <property type="match status" value="1"/>
</dbReference>
<accession>A0ABU1ISE2</accession>
<evidence type="ECO:0000256" key="6">
    <source>
        <dbReference type="ARBA" id="ARBA00022840"/>
    </source>
</evidence>
<name>A0ABU1ISE2_9BACL</name>
<dbReference type="InterPro" id="IPR004154">
    <property type="entry name" value="Anticodon-bd"/>
</dbReference>
<evidence type="ECO:0000313" key="12">
    <source>
        <dbReference type="EMBL" id="MDR6242171.1"/>
    </source>
</evidence>
<dbReference type="PROSITE" id="PS50862">
    <property type="entry name" value="AA_TRNA_LIGASE_II"/>
    <property type="match status" value="1"/>
</dbReference>
<dbReference type="InterPro" id="IPR006195">
    <property type="entry name" value="aa-tRNA-synth_II"/>
</dbReference>
<evidence type="ECO:0000259" key="11">
    <source>
        <dbReference type="PROSITE" id="PS50862"/>
    </source>
</evidence>
<dbReference type="Gene3D" id="3.30.930.10">
    <property type="entry name" value="Bira Bifunctional Protein, Domain 2"/>
    <property type="match status" value="2"/>
</dbReference>
<comment type="similarity">
    <text evidence="10">Belongs to the class-II aminoacyl-tRNA synthetase family. ProS type 1 subfamily.</text>
</comment>
<feature type="domain" description="Aminoacyl-transfer RNA synthetases class-II family profile" evidence="11">
    <location>
        <begin position="38"/>
        <end position="474"/>
    </location>
</feature>
<evidence type="ECO:0000256" key="8">
    <source>
        <dbReference type="ARBA" id="ARBA00023146"/>
    </source>
</evidence>
<dbReference type="CDD" id="cd00861">
    <property type="entry name" value="ProRS_anticodon_short"/>
    <property type="match status" value="1"/>
</dbReference>
<keyword evidence="7 10" id="KW-0648">Protein biosynthesis</keyword>
<dbReference type="EMBL" id="JAVDQH010000001">
    <property type="protein sequence ID" value="MDR6242171.1"/>
    <property type="molecule type" value="Genomic_DNA"/>
</dbReference>
<dbReference type="InterPro" id="IPR036754">
    <property type="entry name" value="YbaK/aa-tRNA-synt-asso_dom_sf"/>
</dbReference>
<comment type="subcellular location">
    <subcellularLocation>
        <location evidence="1 10">Cytoplasm</location>
    </subcellularLocation>
</comment>
<dbReference type="InterPro" id="IPR023717">
    <property type="entry name" value="Pro-tRNA-Synthase_IIa_type1"/>
</dbReference>
<evidence type="ECO:0000256" key="10">
    <source>
        <dbReference type="HAMAP-Rule" id="MF_01569"/>
    </source>
</evidence>
<dbReference type="SUPFAM" id="SSF52954">
    <property type="entry name" value="Class II aaRS ABD-related"/>
    <property type="match status" value="1"/>
</dbReference>
<comment type="function">
    <text evidence="10">Catalyzes the attachment of proline to tRNA(Pro) in a two-step reaction: proline is first activated by ATP to form Pro-AMP and then transferred to the acceptor end of tRNA(Pro). As ProRS can inadvertently accommodate and process non-cognate amino acids such as alanine and cysteine, to avoid such errors it has two additional distinct editing activities against alanine. One activity is designated as 'pretransfer' editing and involves the tRNA(Pro)-independent hydrolysis of activated Ala-AMP. The other activity is designated 'posttransfer' editing and involves deacylation of mischarged Ala-tRNA(Pro). The misacylated Cys-tRNA(Pro) is not edited by ProRS.</text>
</comment>
<evidence type="ECO:0000256" key="9">
    <source>
        <dbReference type="ARBA" id="ARBA00047671"/>
    </source>
</evidence>
<organism evidence="12 13">
    <name type="scientific">Paenibacillus hunanensis</name>
    <dbReference type="NCBI Taxonomy" id="539262"/>
    <lineage>
        <taxon>Bacteria</taxon>
        <taxon>Bacillati</taxon>
        <taxon>Bacillota</taxon>
        <taxon>Bacilli</taxon>
        <taxon>Bacillales</taxon>
        <taxon>Paenibacillaceae</taxon>
        <taxon>Paenibacillus</taxon>
    </lineage>
</organism>
<evidence type="ECO:0000256" key="5">
    <source>
        <dbReference type="ARBA" id="ARBA00022741"/>
    </source>
</evidence>
<evidence type="ECO:0000256" key="3">
    <source>
        <dbReference type="ARBA" id="ARBA00022490"/>
    </source>
</evidence>
<sequence length="582" mass="64678">MKQSQALIHTLRSAPSEAEAASHQLLIRGGYIRQTAAGVYTYLPLGRRVLHRLEQLIRQAMDGAGAQEMLMPAMQPVELWQQSGRHESYGDHLLQLSDRHGRGFVLGPTHEELITDLLRAELGSYRQLPVTLYQIQTKFRDESRPRSGLLRGREFLMKDAYSFATNMQDLDQAYTSMYNAYEELFSRCKLQFRAVEADGGAISDAGATHEFIALSDAGEDIIAFCTDCNYAANMEKAEYQTESAFSDIAYTIAPELIHTPDIRTIAQLTAFLAVDPSAIAKSIVFLADGEPVLVLVRGDHEINEVKLKNNLGATELILADAESVLRLTGVPIGFLGGYRLDGQGEQATSIRILMDKAVYAMPAAILGGNQEHYHYQQVVPARDIQDAVIGDFRNAIEGEGCPRCQQGTLQMTRGLELGHVFKLGTKYSEALQADVQMADGERQNLIMGCYGIGVSRLMAAIVEQHHDDHGILWPLQVAPYHVHIIVIAMKDEQQREAALTLYQQLRRRGIEVLLDDREERAGVKFNDADLIGIPLRLIVGKGIAHGEVEWSNRLTGEKSQLSIEQAVESAIKVTEDSYFTLR</sequence>
<dbReference type="SUPFAM" id="SSF55681">
    <property type="entry name" value="Class II aaRS and biotin synthetases"/>
    <property type="match status" value="1"/>
</dbReference>
<dbReference type="GO" id="GO:0004827">
    <property type="term" value="F:proline-tRNA ligase activity"/>
    <property type="evidence" value="ECO:0007669"/>
    <property type="project" value="UniProtKB-EC"/>
</dbReference>
<reference evidence="12 13" key="1">
    <citation type="submission" date="2023-07" db="EMBL/GenBank/DDBJ databases">
        <title>Genomic Encyclopedia of Type Strains, Phase IV (KMG-IV): sequencing the most valuable type-strain genomes for metagenomic binning, comparative biology and taxonomic classification.</title>
        <authorList>
            <person name="Goeker M."/>
        </authorList>
    </citation>
    <scope>NUCLEOTIDE SEQUENCE [LARGE SCALE GENOMIC DNA]</scope>
    <source>
        <strain evidence="12 13">DSM 22170</strain>
    </source>
</reference>
<proteinExistence type="inferred from homology"/>
<dbReference type="NCBIfam" id="TIGR00409">
    <property type="entry name" value="proS_fam_II"/>
    <property type="match status" value="1"/>
</dbReference>
<dbReference type="Pfam" id="PF04073">
    <property type="entry name" value="tRNA_edit"/>
    <property type="match status" value="1"/>
</dbReference>
<keyword evidence="4 10" id="KW-0436">Ligase</keyword>
<keyword evidence="8 10" id="KW-0030">Aminoacyl-tRNA synthetase</keyword>
<dbReference type="InterPro" id="IPR004500">
    <property type="entry name" value="Pro-tRNA-synth_IIa_bac-type"/>
</dbReference>
<keyword evidence="13" id="KW-1185">Reference proteome</keyword>
<dbReference type="Pfam" id="PF00587">
    <property type="entry name" value="tRNA-synt_2b"/>
    <property type="match status" value="1"/>
</dbReference>
<gene>
    <name evidence="10" type="primary">proS</name>
    <name evidence="12" type="ORF">JOC58_000055</name>
</gene>
<dbReference type="InterPro" id="IPR036621">
    <property type="entry name" value="Anticodon-bd_dom_sf"/>
</dbReference>
<dbReference type="InterPro" id="IPR045864">
    <property type="entry name" value="aa-tRNA-synth_II/BPL/LPL"/>
</dbReference>
<protein>
    <recommendedName>
        <fullName evidence="10">Proline--tRNA ligase</fullName>
        <ecNumber evidence="10">6.1.1.15</ecNumber>
    </recommendedName>
    <alternativeName>
        <fullName evidence="10">Prolyl-tRNA synthetase</fullName>
        <shortName evidence="10">ProRS</shortName>
    </alternativeName>
</protein>
<evidence type="ECO:0000256" key="2">
    <source>
        <dbReference type="ARBA" id="ARBA00011738"/>
    </source>
</evidence>
<dbReference type="InterPro" id="IPR007214">
    <property type="entry name" value="YbaK/aa-tRNA-synth-assoc-dom"/>
</dbReference>
<evidence type="ECO:0000313" key="13">
    <source>
        <dbReference type="Proteomes" id="UP001185028"/>
    </source>
</evidence>
<evidence type="ECO:0000256" key="7">
    <source>
        <dbReference type="ARBA" id="ARBA00022917"/>
    </source>
</evidence>
<evidence type="ECO:0000256" key="1">
    <source>
        <dbReference type="ARBA" id="ARBA00004496"/>
    </source>
</evidence>
<keyword evidence="5 10" id="KW-0547">Nucleotide-binding</keyword>
<comment type="caution">
    <text evidence="12">The sequence shown here is derived from an EMBL/GenBank/DDBJ whole genome shotgun (WGS) entry which is preliminary data.</text>
</comment>
<dbReference type="SUPFAM" id="SSF55826">
    <property type="entry name" value="YbaK/ProRS associated domain"/>
    <property type="match status" value="1"/>
</dbReference>
<dbReference type="CDD" id="cd00779">
    <property type="entry name" value="ProRS_core_prok"/>
    <property type="match status" value="1"/>
</dbReference>
<dbReference type="InterPro" id="IPR050062">
    <property type="entry name" value="Pro-tRNA_synthetase"/>
</dbReference>
<dbReference type="RefSeq" id="WP_229685657.1">
    <property type="nucleotide sequence ID" value="NZ_BMMB01000003.1"/>
</dbReference>
<dbReference type="InterPro" id="IPR033730">
    <property type="entry name" value="ProRS_core_prok"/>
</dbReference>
<evidence type="ECO:0000256" key="4">
    <source>
        <dbReference type="ARBA" id="ARBA00022598"/>
    </source>
</evidence>
<dbReference type="InterPro" id="IPR002316">
    <property type="entry name" value="Pro-tRNA-ligase_IIa"/>
</dbReference>
<dbReference type="EC" id="6.1.1.15" evidence="10"/>
<comment type="subunit">
    <text evidence="2 10">Homodimer.</text>
</comment>
<keyword evidence="6 10" id="KW-0067">ATP-binding</keyword>
<comment type="catalytic activity">
    <reaction evidence="9 10">
        <text>tRNA(Pro) + L-proline + ATP = L-prolyl-tRNA(Pro) + AMP + diphosphate</text>
        <dbReference type="Rhea" id="RHEA:14305"/>
        <dbReference type="Rhea" id="RHEA-COMP:9700"/>
        <dbReference type="Rhea" id="RHEA-COMP:9702"/>
        <dbReference type="ChEBI" id="CHEBI:30616"/>
        <dbReference type="ChEBI" id="CHEBI:33019"/>
        <dbReference type="ChEBI" id="CHEBI:60039"/>
        <dbReference type="ChEBI" id="CHEBI:78442"/>
        <dbReference type="ChEBI" id="CHEBI:78532"/>
        <dbReference type="ChEBI" id="CHEBI:456215"/>
        <dbReference type="EC" id="6.1.1.15"/>
    </reaction>
</comment>
<dbReference type="Pfam" id="PF03129">
    <property type="entry name" value="HGTP_anticodon"/>
    <property type="match status" value="1"/>
</dbReference>
<comment type="domain">
    <text evidence="10">Consists of three domains: the N-terminal catalytic domain, the editing domain and the C-terminal anticodon-binding domain.</text>
</comment>